<dbReference type="AlphaFoldDB" id="A0A0G1PDB3"/>
<organism evidence="2 3">
    <name type="scientific">Candidatus Uhrbacteria bacterium GW2011_GWF2_46_218</name>
    <dbReference type="NCBI Taxonomy" id="1619001"/>
    <lineage>
        <taxon>Bacteria</taxon>
        <taxon>Candidatus Uhriibacteriota</taxon>
    </lineage>
</organism>
<dbReference type="Proteomes" id="UP000034705">
    <property type="component" value="Unassembled WGS sequence"/>
</dbReference>
<keyword evidence="1" id="KW-1133">Transmembrane helix</keyword>
<reference evidence="2 3" key="1">
    <citation type="journal article" date="2015" name="Nature">
        <title>rRNA introns, odd ribosomes, and small enigmatic genomes across a large radiation of phyla.</title>
        <authorList>
            <person name="Brown C.T."/>
            <person name="Hug L.A."/>
            <person name="Thomas B.C."/>
            <person name="Sharon I."/>
            <person name="Castelle C.J."/>
            <person name="Singh A."/>
            <person name="Wilkins M.J."/>
            <person name="Williams K.H."/>
            <person name="Banfield J.F."/>
        </authorList>
    </citation>
    <scope>NUCLEOTIDE SEQUENCE [LARGE SCALE GENOMIC DNA]</scope>
</reference>
<keyword evidence="1" id="KW-0472">Membrane</keyword>
<feature type="transmembrane region" description="Helical" evidence="1">
    <location>
        <begin position="26"/>
        <end position="45"/>
    </location>
</feature>
<evidence type="ECO:0000313" key="2">
    <source>
        <dbReference type="EMBL" id="KKU30642.1"/>
    </source>
</evidence>
<protein>
    <submittedName>
        <fullName evidence="2">Uncharacterized protein</fullName>
    </submittedName>
</protein>
<gene>
    <name evidence="2" type="ORF">UX45_C0039G0002</name>
</gene>
<sequence length="194" mass="21878">MKPPLKNFGKFSPHLVSTPSVVGRGVFGYNNLNIFSIFFVFPMAIQSKMTSPFFSQKPEESRPSCQKGRYLVFFILVVVLTAIAGGLGWFVSRFPSDTITLNSDYQAVFLDNGQVYFGKITQQRTEYLYLTQVFYLQSGVSALDAEANIALVKLGNEMHGPKDEMFISNDRILFVENLKDDSKVVQAILQYQSK</sequence>
<name>A0A0G1PDB3_9BACT</name>
<feature type="transmembrane region" description="Helical" evidence="1">
    <location>
        <begin position="70"/>
        <end position="91"/>
    </location>
</feature>
<accession>A0A0G1PDB3</accession>
<evidence type="ECO:0000313" key="3">
    <source>
        <dbReference type="Proteomes" id="UP000034705"/>
    </source>
</evidence>
<comment type="caution">
    <text evidence="2">The sequence shown here is derived from an EMBL/GenBank/DDBJ whole genome shotgun (WGS) entry which is preliminary data.</text>
</comment>
<dbReference type="EMBL" id="LCMG01000039">
    <property type="protein sequence ID" value="KKU30642.1"/>
    <property type="molecule type" value="Genomic_DNA"/>
</dbReference>
<evidence type="ECO:0000256" key="1">
    <source>
        <dbReference type="SAM" id="Phobius"/>
    </source>
</evidence>
<proteinExistence type="predicted"/>
<dbReference type="PATRIC" id="fig|1619001.3.peg.1063"/>
<keyword evidence="1" id="KW-0812">Transmembrane</keyword>